<keyword evidence="7" id="KW-0539">Nucleus</keyword>
<dbReference type="GO" id="GO:0005634">
    <property type="term" value="C:nucleus"/>
    <property type="evidence" value="ECO:0007669"/>
    <property type="project" value="UniProtKB-SubCell"/>
</dbReference>
<dbReference type="RefSeq" id="XP_017025422.1">
    <property type="nucleotide sequence ID" value="XM_017169933.3"/>
</dbReference>
<evidence type="ECO:0000256" key="2">
    <source>
        <dbReference type="ARBA" id="ARBA00004123"/>
    </source>
</evidence>
<comment type="cofactor">
    <cofactor evidence="1">
        <name>a divalent metal cation</name>
        <dbReference type="ChEBI" id="CHEBI:60240"/>
    </cofactor>
</comment>
<evidence type="ECO:0000259" key="8">
    <source>
        <dbReference type="Pfam" id="PF13359"/>
    </source>
</evidence>
<dbReference type="GO" id="GO:0046872">
    <property type="term" value="F:metal ion binding"/>
    <property type="evidence" value="ECO:0007669"/>
    <property type="project" value="UniProtKB-KW"/>
</dbReference>
<dbReference type="Pfam" id="PF13359">
    <property type="entry name" value="DDE_Tnp_4"/>
    <property type="match status" value="1"/>
</dbReference>
<dbReference type="Proteomes" id="UP001652661">
    <property type="component" value="Chromosome 2L"/>
</dbReference>
<dbReference type="GO" id="GO:0016787">
    <property type="term" value="F:hydrolase activity"/>
    <property type="evidence" value="ECO:0007669"/>
    <property type="project" value="UniProtKB-KW"/>
</dbReference>
<dbReference type="GeneID" id="108076898"/>
<sequence>MEKDIKTVLDILHLAKSVIDLCEKDKRRRRQQQTAFKCPLRELLLGDEETFRAFHSMSTLSFRKLLRILRARLERQDSQITGSVPAELPKKRIKDIVAETLSSIVKRLKRTFLEIPRTEEQWLSIARDFQEMWNFPHCLGAVDGHHIAFRSKTITDASYSNYRQFKSIIMLALVDAQHRFLYVDASCKGGAEDAFTDSPLFDAMESNWLNIPPESNLPGLEEELPHVILADQGFHLQPWLMKPYETSEAQTMVKKVFNYRLNRAHRVVGNALGIMSNRFRAIQTELELEEVSQITNLVKATSILHNFLISEEREEYLHGLETEDIDFMALIPGDWRANNFLMGLAPLSDRLDDCENVARSVRDGFTTYFSSTGAVP</sequence>
<evidence type="ECO:0000313" key="9">
    <source>
        <dbReference type="Proteomes" id="UP001652661"/>
    </source>
</evidence>
<accession>A0A6P4I984</accession>
<dbReference type="OrthoDB" id="7847210at2759"/>
<reference evidence="9" key="1">
    <citation type="submission" date="2025-05" db="UniProtKB">
        <authorList>
            <consortium name="RefSeq"/>
        </authorList>
    </citation>
    <scope>NUCLEOTIDE SEQUENCE [LARGE SCALE GENOMIC DNA]</scope>
    <source>
        <strain evidence="9">14028-0561.14</strain>
    </source>
</reference>
<comment type="similarity">
    <text evidence="3">Belongs to the HARBI1 family.</text>
</comment>
<dbReference type="InterPro" id="IPR045249">
    <property type="entry name" value="HARBI1-like"/>
</dbReference>
<evidence type="ECO:0000256" key="3">
    <source>
        <dbReference type="ARBA" id="ARBA00006958"/>
    </source>
</evidence>
<feature type="domain" description="DDE Tnp4" evidence="8">
    <location>
        <begin position="142"/>
        <end position="306"/>
    </location>
</feature>
<organism evidence="9 10">
    <name type="scientific">Drosophila kikkawai</name>
    <name type="common">Fruit fly</name>
    <dbReference type="NCBI Taxonomy" id="30033"/>
    <lineage>
        <taxon>Eukaryota</taxon>
        <taxon>Metazoa</taxon>
        <taxon>Ecdysozoa</taxon>
        <taxon>Arthropoda</taxon>
        <taxon>Hexapoda</taxon>
        <taxon>Insecta</taxon>
        <taxon>Pterygota</taxon>
        <taxon>Neoptera</taxon>
        <taxon>Endopterygota</taxon>
        <taxon>Diptera</taxon>
        <taxon>Brachycera</taxon>
        <taxon>Muscomorpha</taxon>
        <taxon>Ephydroidea</taxon>
        <taxon>Drosophilidae</taxon>
        <taxon>Drosophila</taxon>
        <taxon>Sophophora</taxon>
    </lineage>
</organism>
<evidence type="ECO:0000256" key="7">
    <source>
        <dbReference type="ARBA" id="ARBA00023242"/>
    </source>
</evidence>
<comment type="subcellular location">
    <subcellularLocation>
        <location evidence="2">Nucleus</location>
    </subcellularLocation>
</comment>
<reference evidence="10" key="2">
    <citation type="submission" date="2025-08" db="UniProtKB">
        <authorList>
            <consortium name="RefSeq"/>
        </authorList>
    </citation>
    <scope>IDENTIFICATION</scope>
    <source>
        <strain evidence="10">14028-0561.14</strain>
        <tissue evidence="10">Whole fly</tissue>
    </source>
</reference>
<proteinExistence type="inferred from homology"/>
<keyword evidence="4" id="KW-0540">Nuclease</keyword>
<dbReference type="InterPro" id="IPR027806">
    <property type="entry name" value="HARBI1_dom"/>
</dbReference>
<gene>
    <name evidence="10" type="primary">LOC108076898</name>
</gene>
<dbReference type="PANTHER" id="PTHR22930">
    <property type="match status" value="1"/>
</dbReference>
<evidence type="ECO:0000256" key="5">
    <source>
        <dbReference type="ARBA" id="ARBA00022723"/>
    </source>
</evidence>
<evidence type="ECO:0000256" key="6">
    <source>
        <dbReference type="ARBA" id="ARBA00022801"/>
    </source>
</evidence>
<protein>
    <submittedName>
        <fullName evidence="10">Nuclease HARBI1 isoform X2</fullName>
    </submittedName>
</protein>
<evidence type="ECO:0000256" key="1">
    <source>
        <dbReference type="ARBA" id="ARBA00001968"/>
    </source>
</evidence>
<evidence type="ECO:0000256" key="4">
    <source>
        <dbReference type="ARBA" id="ARBA00022722"/>
    </source>
</evidence>
<name>A0A6P4I984_DROKI</name>
<keyword evidence="6" id="KW-0378">Hydrolase</keyword>
<dbReference type="PANTHER" id="PTHR22930:SF269">
    <property type="entry name" value="NUCLEASE HARBI1-LIKE PROTEIN"/>
    <property type="match status" value="1"/>
</dbReference>
<keyword evidence="9" id="KW-1185">Reference proteome</keyword>
<evidence type="ECO:0000313" key="10">
    <source>
        <dbReference type="RefSeq" id="XP_017025422.1"/>
    </source>
</evidence>
<keyword evidence="5" id="KW-0479">Metal-binding</keyword>
<dbReference type="GO" id="GO:0004518">
    <property type="term" value="F:nuclease activity"/>
    <property type="evidence" value="ECO:0007669"/>
    <property type="project" value="UniProtKB-KW"/>
</dbReference>
<dbReference type="AlphaFoldDB" id="A0A6P4I984"/>